<reference evidence="2" key="1">
    <citation type="submission" date="2023-07" db="EMBL/GenBank/DDBJ databases">
        <title>Whole genome shotgun sequence of Streptomyces achromogenes subsp. rubradiris NBRC 14000.</title>
        <authorList>
            <person name="Komaki H."/>
            <person name="Tamura T."/>
        </authorList>
    </citation>
    <scope>NUCLEOTIDE SEQUENCE [LARGE SCALE GENOMIC DNA]</scope>
    <source>
        <strain evidence="2">NBRC 14000</strain>
    </source>
</reference>
<organism evidence="1 2">
    <name type="scientific">Streptomyces rubradiris</name>
    <name type="common">Streptomyces achromogenes subsp. rubradiris</name>
    <dbReference type="NCBI Taxonomy" id="285531"/>
    <lineage>
        <taxon>Bacteria</taxon>
        <taxon>Bacillati</taxon>
        <taxon>Actinomycetota</taxon>
        <taxon>Actinomycetes</taxon>
        <taxon>Kitasatosporales</taxon>
        <taxon>Streptomycetaceae</taxon>
        <taxon>Streptomyces</taxon>
    </lineage>
</organism>
<dbReference type="SUPFAM" id="SSF48498">
    <property type="entry name" value="Tetracyclin repressor-like, C-terminal domain"/>
    <property type="match status" value="1"/>
</dbReference>
<evidence type="ECO:0008006" key="3">
    <source>
        <dbReference type="Google" id="ProtNLM"/>
    </source>
</evidence>
<gene>
    <name evidence="1" type="ORF">Srubr_32180</name>
</gene>
<name>A0ABQ3RC26_STRRR</name>
<dbReference type="Proteomes" id="UP000646738">
    <property type="component" value="Unassembled WGS sequence"/>
</dbReference>
<protein>
    <recommendedName>
        <fullName evidence="3">MftR C-terminal domain-containing protein</fullName>
    </recommendedName>
</protein>
<dbReference type="Gene3D" id="1.10.357.10">
    <property type="entry name" value="Tetracycline Repressor, domain 2"/>
    <property type="match status" value="1"/>
</dbReference>
<sequence length="117" mass="12748">MEIIAESPRPGAQRLARRARWADLIRAEADAAEADAAVARGEAAPRDYRPAATAFIGSVNGLTHDWTAGWTDATLDEVVDEPVRLLLGMLRPEDWRPATRWDGARAGRRGCGSARRA</sequence>
<dbReference type="EMBL" id="BNEA01000015">
    <property type="protein sequence ID" value="GHI53372.1"/>
    <property type="molecule type" value="Genomic_DNA"/>
</dbReference>
<evidence type="ECO:0000313" key="2">
    <source>
        <dbReference type="Proteomes" id="UP000646738"/>
    </source>
</evidence>
<comment type="caution">
    <text evidence="1">The sequence shown here is derived from an EMBL/GenBank/DDBJ whole genome shotgun (WGS) entry which is preliminary data.</text>
</comment>
<proteinExistence type="predicted"/>
<accession>A0ABQ3RC26</accession>
<keyword evidence="2" id="KW-1185">Reference proteome</keyword>
<dbReference type="InterPro" id="IPR036271">
    <property type="entry name" value="Tet_transcr_reg_TetR-rel_C_sf"/>
</dbReference>
<evidence type="ECO:0000313" key="1">
    <source>
        <dbReference type="EMBL" id="GHI53372.1"/>
    </source>
</evidence>